<protein>
    <recommendedName>
        <fullName evidence="4">DUF4878 domain-containing protein</fullName>
    </recommendedName>
</protein>
<organism evidence="2 3">
    <name type="scientific">Chloroflexus islandicus</name>
    <dbReference type="NCBI Taxonomy" id="1707952"/>
    <lineage>
        <taxon>Bacteria</taxon>
        <taxon>Bacillati</taxon>
        <taxon>Chloroflexota</taxon>
        <taxon>Chloroflexia</taxon>
        <taxon>Chloroflexales</taxon>
        <taxon>Chloroflexineae</taxon>
        <taxon>Chloroflexaceae</taxon>
        <taxon>Chloroflexus</taxon>
    </lineage>
</organism>
<keyword evidence="1" id="KW-1133">Transmembrane helix</keyword>
<dbReference type="SUPFAM" id="SSF54427">
    <property type="entry name" value="NTF2-like"/>
    <property type="match status" value="1"/>
</dbReference>
<keyword evidence="1" id="KW-0812">Transmembrane</keyword>
<dbReference type="RefSeq" id="WP_066790350.1">
    <property type="nucleotide sequence ID" value="NZ_LWQS01000082.1"/>
</dbReference>
<accession>A0A178M3L5</accession>
<sequence>MRIQSGDRFLWGIVGGAVVLAIIAVVIVLTRAAPEYRAGNGPEDVAFNYILAVQRGDYDRAYSYLSPTLPGYPRSAQAMRDQLQRFGVSDSDTSYAIINTAINGNRATVTVRETNVYRGGLFGSSQSSNTFTMELEQTAAGWQLTSSSGWRIWMWCWEQKEGC</sequence>
<dbReference type="Proteomes" id="UP000078287">
    <property type="component" value="Unassembled WGS sequence"/>
</dbReference>
<dbReference type="STRING" id="1707952.A6A03_03800"/>
<keyword evidence="3" id="KW-1185">Reference proteome</keyword>
<gene>
    <name evidence="2" type="ORF">A6A03_03800</name>
</gene>
<name>A0A178M3L5_9CHLR</name>
<dbReference type="AlphaFoldDB" id="A0A178M3L5"/>
<dbReference type="OrthoDB" id="160535at2"/>
<evidence type="ECO:0008006" key="4">
    <source>
        <dbReference type="Google" id="ProtNLM"/>
    </source>
</evidence>
<reference evidence="2 3" key="1">
    <citation type="submission" date="2016-04" db="EMBL/GenBank/DDBJ databases">
        <title>Chloroflexus islandicus sp. nov., a thermophilic filamentous anoxygenic phototrophic bacterium from geyser Strokkur (Iceland).</title>
        <authorList>
            <person name="Gaisin V.A."/>
            <person name="Kalashnikov A.M."/>
            <person name="Sukhacheva M.V."/>
            <person name="Grouzdev D.S."/>
            <person name="Ivanov T.M."/>
            <person name="Kuznetsov B."/>
            <person name="Gorlenko V.M."/>
        </authorList>
    </citation>
    <scope>NUCLEOTIDE SEQUENCE [LARGE SCALE GENOMIC DNA]</scope>
    <source>
        <strain evidence="3">isl-2</strain>
    </source>
</reference>
<proteinExistence type="predicted"/>
<evidence type="ECO:0000256" key="1">
    <source>
        <dbReference type="SAM" id="Phobius"/>
    </source>
</evidence>
<dbReference type="InterPro" id="IPR032710">
    <property type="entry name" value="NTF2-like_dom_sf"/>
</dbReference>
<keyword evidence="1" id="KW-0472">Membrane</keyword>
<evidence type="ECO:0000313" key="2">
    <source>
        <dbReference type="EMBL" id="OAN42850.1"/>
    </source>
</evidence>
<evidence type="ECO:0000313" key="3">
    <source>
        <dbReference type="Proteomes" id="UP000078287"/>
    </source>
</evidence>
<comment type="caution">
    <text evidence="2">The sequence shown here is derived from an EMBL/GenBank/DDBJ whole genome shotgun (WGS) entry which is preliminary data.</text>
</comment>
<feature type="transmembrane region" description="Helical" evidence="1">
    <location>
        <begin position="9"/>
        <end position="29"/>
    </location>
</feature>
<dbReference type="EMBL" id="LWQS01000082">
    <property type="protein sequence ID" value="OAN42850.1"/>
    <property type="molecule type" value="Genomic_DNA"/>
</dbReference>